<name>A0A2P7NT35_9PROT</name>
<evidence type="ECO:0000256" key="5">
    <source>
        <dbReference type="ARBA" id="ARBA00022777"/>
    </source>
</evidence>
<feature type="domain" description="PAS" evidence="6">
    <location>
        <begin position="122"/>
        <end position="193"/>
    </location>
</feature>
<proteinExistence type="predicted"/>
<protein>
    <recommendedName>
        <fullName evidence="2">histidine kinase</fullName>
        <ecNumber evidence="2">2.7.13.3</ecNumber>
    </recommendedName>
</protein>
<evidence type="ECO:0000256" key="3">
    <source>
        <dbReference type="ARBA" id="ARBA00022553"/>
    </source>
</evidence>
<accession>A0A2P7NT35</accession>
<dbReference type="InterPro" id="IPR052162">
    <property type="entry name" value="Sensor_kinase/Photoreceptor"/>
</dbReference>
<dbReference type="OrthoDB" id="1931120at2"/>
<keyword evidence="4" id="KW-0808">Transferase</keyword>
<dbReference type="SMART" id="SM00091">
    <property type="entry name" value="PAS"/>
    <property type="match status" value="2"/>
</dbReference>
<evidence type="ECO:0000259" key="7">
    <source>
        <dbReference type="PROSITE" id="PS50113"/>
    </source>
</evidence>
<keyword evidence="9" id="KW-1185">Reference proteome</keyword>
<feature type="domain" description="PAC" evidence="7">
    <location>
        <begin position="198"/>
        <end position="250"/>
    </location>
</feature>
<feature type="domain" description="PAS" evidence="6">
    <location>
        <begin position="1"/>
        <end position="38"/>
    </location>
</feature>
<evidence type="ECO:0000256" key="2">
    <source>
        <dbReference type="ARBA" id="ARBA00012438"/>
    </source>
</evidence>
<dbReference type="Pfam" id="PF00989">
    <property type="entry name" value="PAS"/>
    <property type="match status" value="1"/>
</dbReference>
<gene>
    <name evidence="8" type="ORF">C7H79_12670</name>
</gene>
<comment type="catalytic activity">
    <reaction evidence="1">
        <text>ATP + protein L-histidine = ADP + protein N-phospho-L-histidine.</text>
        <dbReference type="EC" id="2.7.13.3"/>
    </reaction>
</comment>
<dbReference type="SUPFAM" id="SSF55785">
    <property type="entry name" value="PYP-like sensor domain (PAS domain)"/>
    <property type="match status" value="2"/>
</dbReference>
<dbReference type="CDD" id="cd00130">
    <property type="entry name" value="PAS"/>
    <property type="match status" value="2"/>
</dbReference>
<dbReference type="PANTHER" id="PTHR43304">
    <property type="entry name" value="PHYTOCHROME-LIKE PROTEIN CPH1"/>
    <property type="match status" value="1"/>
</dbReference>
<reference evidence="8 9" key="1">
    <citation type="submission" date="2018-03" db="EMBL/GenBank/DDBJ databases">
        <title>Draft genome of Nitrosomonas supralitoralis APG5.</title>
        <authorList>
            <person name="Urakawa H."/>
            <person name="Lopez J.V."/>
        </authorList>
    </citation>
    <scope>NUCLEOTIDE SEQUENCE [LARGE SCALE GENOMIC DNA]</scope>
    <source>
        <strain evidence="8 9">APG5</strain>
    </source>
</reference>
<dbReference type="GO" id="GO:0004673">
    <property type="term" value="F:protein histidine kinase activity"/>
    <property type="evidence" value="ECO:0007669"/>
    <property type="project" value="UniProtKB-EC"/>
</dbReference>
<dbReference type="EC" id="2.7.13.3" evidence="2"/>
<dbReference type="NCBIfam" id="TIGR00229">
    <property type="entry name" value="sensory_box"/>
    <property type="match status" value="2"/>
</dbReference>
<dbReference type="InterPro" id="IPR013767">
    <property type="entry name" value="PAS_fold"/>
</dbReference>
<dbReference type="Gene3D" id="2.10.70.100">
    <property type="match status" value="1"/>
</dbReference>
<dbReference type="InterPro" id="IPR035965">
    <property type="entry name" value="PAS-like_dom_sf"/>
</dbReference>
<dbReference type="InterPro" id="IPR000700">
    <property type="entry name" value="PAS-assoc_C"/>
</dbReference>
<evidence type="ECO:0000259" key="6">
    <source>
        <dbReference type="PROSITE" id="PS50112"/>
    </source>
</evidence>
<comment type="caution">
    <text evidence="8">The sequence shown here is derived from an EMBL/GenBank/DDBJ whole genome shotgun (WGS) entry which is preliminary data.</text>
</comment>
<dbReference type="PROSITE" id="PS50112">
    <property type="entry name" value="PAS"/>
    <property type="match status" value="2"/>
</dbReference>
<dbReference type="Gene3D" id="3.30.450.20">
    <property type="entry name" value="PAS domain"/>
    <property type="match status" value="2"/>
</dbReference>
<organism evidence="8 9">
    <name type="scientific">Nitrosomonas supralitoralis</name>
    <dbReference type="NCBI Taxonomy" id="2116706"/>
    <lineage>
        <taxon>Bacteria</taxon>
        <taxon>Pseudomonadati</taxon>
        <taxon>Pseudomonadota</taxon>
        <taxon>Betaproteobacteria</taxon>
        <taxon>Nitrosomonadales</taxon>
        <taxon>Nitrosomonadaceae</taxon>
        <taxon>Nitrosomonas</taxon>
    </lineage>
</organism>
<keyword evidence="5 8" id="KW-0418">Kinase</keyword>
<feature type="non-terminal residue" evidence="8">
    <location>
        <position position="268"/>
    </location>
</feature>
<dbReference type="Pfam" id="PF08447">
    <property type="entry name" value="PAS_3"/>
    <property type="match status" value="1"/>
</dbReference>
<dbReference type="AlphaFoldDB" id="A0A2P7NT35"/>
<dbReference type="InterPro" id="IPR000014">
    <property type="entry name" value="PAS"/>
</dbReference>
<evidence type="ECO:0000313" key="8">
    <source>
        <dbReference type="EMBL" id="PSJ16605.1"/>
    </source>
</evidence>
<evidence type="ECO:0000256" key="4">
    <source>
        <dbReference type="ARBA" id="ARBA00022679"/>
    </source>
</evidence>
<dbReference type="PANTHER" id="PTHR43304:SF1">
    <property type="entry name" value="PAC DOMAIN-CONTAINING PROTEIN"/>
    <property type="match status" value="1"/>
</dbReference>
<sequence length="268" mass="30777">MFDSAADAMLLVEEFGHIVLANTTAQQLFGYSADELSGLTVEILIVPRYRKQYRYHQAQFLSHPMKRSMGVGNELMVVDRDGKEMLLDISLSPIVIQKQLYILITFNAAKRRLDVEQALRVSEERLRLAKQAAGLGIFDYEIKRNIVYWDDQMRKLWGDHSEKTVSYEEFVARIHPEDRAARQRAIDCAMNPAGNGEFKAEYRVVNSINGDERYIAAMGRVYFEAGQPNRLVGVTRDVTEQKNIEKKLQMQRDETEDILKQQVAARTA</sequence>
<dbReference type="Proteomes" id="UP000241912">
    <property type="component" value="Unassembled WGS sequence"/>
</dbReference>
<dbReference type="PROSITE" id="PS50113">
    <property type="entry name" value="PAC"/>
    <property type="match status" value="1"/>
</dbReference>
<dbReference type="EMBL" id="PXXU01000043">
    <property type="protein sequence ID" value="PSJ16605.1"/>
    <property type="molecule type" value="Genomic_DNA"/>
</dbReference>
<evidence type="ECO:0000313" key="9">
    <source>
        <dbReference type="Proteomes" id="UP000241912"/>
    </source>
</evidence>
<dbReference type="RefSeq" id="WP_119983668.1">
    <property type="nucleotide sequence ID" value="NZ_PXXU01000043.1"/>
</dbReference>
<dbReference type="GO" id="GO:0006355">
    <property type="term" value="P:regulation of DNA-templated transcription"/>
    <property type="evidence" value="ECO:0007669"/>
    <property type="project" value="InterPro"/>
</dbReference>
<keyword evidence="3" id="KW-0597">Phosphoprotein</keyword>
<dbReference type="InterPro" id="IPR013655">
    <property type="entry name" value="PAS_fold_3"/>
</dbReference>
<evidence type="ECO:0000256" key="1">
    <source>
        <dbReference type="ARBA" id="ARBA00000085"/>
    </source>
</evidence>